<dbReference type="SUPFAM" id="SSF53474">
    <property type="entry name" value="alpha/beta-Hydrolases"/>
    <property type="match status" value="1"/>
</dbReference>
<proteinExistence type="predicted"/>
<name>A0AAJ0LUM4_9PEZI</name>
<dbReference type="InterPro" id="IPR029058">
    <property type="entry name" value="AB_hydrolase_fold"/>
</dbReference>
<protein>
    <recommendedName>
        <fullName evidence="2">T6SS Phospholipase effector Tle1-like catalytic domain-containing protein</fullName>
    </recommendedName>
</protein>
<feature type="domain" description="T6SS Phospholipase effector Tle1-like catalytic" evidence="2">
    <location>
        <begin position="304"/>
        <end position="581"/>
    </location>
</feature>
<keyword evidence="4" id="KW-1185">Reference proteome</keyword>
<dbReference type="AlphaFoldDB" id="A0AAJ0LUM4"/>
<dbReference type="Gene3D" id="3.40.50.1820">
    <property type="entry name" value="alpha/beta hydrolase"/>
    <property type="match status" value="1"/>
</dbReference>
<feature type="compositionally biased region" description="Polar residues" evidence="1">
    <location>
        <begin position="48"/>
        <end position="65"/>
    </location>
</feature>
<comment type="caution">
    <text evidence="3">The sequence shown here is derived from an EMBL/GenBank/DDBJ whole genome shotgun (WGS) entry which is preliminary data.</text>
</comment>
<dbReference type="Pfam" id="PF09994">
    <property type="entry name" value="T6SS_Tle1-like_cat"/>
    <property type="match status" value="1"/>
</dbReference>
<dbReference type="PANTHER" id="PTHR33840:SF2">
    <property type="entry name" value="TLE1 PHOSPHOLIPASE DOMAIN-CONTAINING PROTEIN"/>
    <property type="match status" value="1"/>
</dbReference>
<evidence type="ECO:0000313" key="4">
    <source>
        <dbReference type="Proteomes" id="UP001271007"/>
    </source>
</evidence>
<evidence type="ECO:0000256" key="1">
    <source>
        <dbReference type="SAM" id="MobiDB-lite"/>
    </source>
</evidence>
<reference evidence="3" key="1">
    <citation type="submission" date="2023-04" db="EMBL/GenBank/DDBJ databases">
        <title>Black Yeasts Isolated from many extreme environments.</title>
        <authorList>
            <person name="Coleine C."/>
            <person name="Stajich J.E."/>
            <person name="Selbmann L."/>
        </authorList>
    </citation>
    <scope>NUCLEOTIDE SEQUENCE</scope>
    <source>
        <strain evidence="3">CCFEE 5312</strain>
    </source>
</reference>
<accession>A0AAJ0LUM4</accession>
<feature type="region of interest" description="Disordered" evidence="1">
    <location>
        <begin position="1"/>
        <end position="226"/>
    </location>
</feature>
<evidence type="ECO:0000313" key="3">
    <source>
        <dbReference type="EMBL" id="KAK3055801.1"/>
    </source>
</evidence>
<dbReference type="EMBL" id="JAWDJX010000007">
    <property type="protein sequence ID" value="KAK3055801.1"/>
    <property type="molecule type" value="Genomic_DNA"/>
</dbReference>
<gene>
    <name evidence="3" type="ORF">LTR09_003035</name>
</gene>
<sequence length="759" mass="85593">MSNVSVESSETEWEDFEQQSHQKPQEDQTEKKMTQHHGRHTYPLQAPASASNPKESPTVPSSPNESAEDLDRIRQDGQSAPRTINGHRKAYPLQTPASKATLRWSATTPPPMPESKPEQTSTQVQNRVYTQGQKTKKVPHRQAYPLQSPASLGNLQHPPSPPSSPESSSEYVNEALASQRVGDVAEATQRQTAKRQPYPLQAQASVADLQRSSSSTPPPASELDDMRRLDEPEHKAATLAAKVVKHWRRQTYPLQWPDSQLPFDPTATYGDDQRMENVPEPEPVHLPQNMRAASDASKQPQKGRTIVVCLDGTGDKFDNDNSNIVHLVSALKKDDANQVTYYQAGIGTYGEGGLSGGVYAAVDMAVGAGLGLHIRDAYHFLMHTYKEGDRICIFGFSRGAYTARCLAGMVHKVGLLPPRNVQQIPFAYDFYTKDTLEGWRQSRDFKATFCIDVCVYFLGCFDSVASVGFIPRQLPLSSTPDSKPRYFRHAMALDERRAKFKICRHQKTDWKDIHDAANQRSKHSNLSDNEYERLMRNKAPFDTDVLEVWFAGCHGDVGGGAVPNDERHKLAQIPLRWMIRQAFECNTGIVFKTSVLAEFGLDVHTLWPIYRNLSIPSQWPPPSLLDRYEKGLPPKTVRRDKLVPTDRHEQGEQLYHLNSPTDEDWTPEQLEDAFDALCPMSDQLEVSRNWWILEFIPVEYEVPVAPGEIVLRTGMNLGRYRGVEDAQPKVHWTVNHRSRETNYRIQARTAANTTWSPVV</sequence>
<feature type="compositionally biased region" description="Polar residues" evidence="1">
    <location>
        <begin position="118"/>
        <end position="133"/>
    </location>
</feature>
<dbReference type="PANTHER" id="PTHR33840">
    <property type="match status" value="1"/>
</dbReference>
<dbReference type="InterPro" id="IPR018712">
    <property type="entry name" value="Tle1-like_cat"/>
</dbReference>
<dbReference type="Proteomes" id="UP001271007">
    <property type="component" value="Unassembled WGS sequence"/>
</dbReference>
<feature type="compositionally biased region" description="Basic and acidic residues" evidence="1">
    <location>
        <begin position="18"/>
        <end position="33"/>
    </location>
</feature>
<evidence type="ECO:0000259" key="2">
    <source>
        <dbReference type="Pfam" id="PF09994"/>
    </source>
</evidence>
<organism evidence="3 4">
    <name type="scientific">Extremus antarcticus</name>
    <dbReference type="NCBI Taxonomy" id="702011"/>
    <lineage>
        <taxon>Eukaryota</taxon>
        <taxon>Fungi</taxon>
        <taxon>Dikarya</taxon>
        <taxon>Ascomycota</taxon>
        <taxon>Pezizomycotina</taxon>
        <taxon>Dothideomycetes</taxon>
        <taxon>Dothideomycetidae</taxon>
        <taxon>Mycosphaerellales</taxon>
        <taxon>Extremaceae</taxon>
        <taxon>Extremus</taxon>
    </lineage>
</organism>